<feature type="chain" id="PRO_5011112379" evidence="1">
    <location>
        <begin position="25"/>
        <end position="617"/>
    </location>
</feature>
<keyword evidence="1" id="KW-0732">Signal</keyword>
<reference evidence="5" key="1">
    <citation type="submission" date="2017-05" db="EMBL/GenBank/DDBJ databases">
        <authorList>
            <person name="Lin X."/>
        </authorList>
    </citation>
    <scope>NUCLEOTIDE SEQUENCE [LARGE SCALE GENOMIC DNA]</scope>
    <source>
        <strain evidence="5">JLT2012</strain>
    </source>
</reference>
<comment type="caution">
    <text evidence="4">The sequence shown here is derived from an EMBL/GenBank/DDBJ whole genome shotgun (WGS) entry which is preliminary data.</text>
</comment>
<dbReference type="Pfam" id="PF17899">
    <property type="entry name" value="Peptidase_M61_N"/>
    <property type="match status" value="1"/>
</dbReference>
<dbReference type="Pfam" id="PF05299">
    <property type="entry name" value="Peptidase_M61"/>
    <property type="match status" value="1"/>
</dbReference>
<name>A0A219B3K8_9SPHN</name>
<feature type="signal peptide" evidence="1">
    <location>
        <begin position="1"/>
        <end position="24"/>
    </location>
</feature>
<dbReference type="AlphaFoldDB" id="A0A219B3K8"/>
<dbReference type="PIRSF" id="PIRSF016493">
    <property type="entry name" value="Glycyl_aminpptds"/>
    <property type="match status" value="1"/>
</dbReference>
<dbReference type="SUPFAM" id="SSF55486">
    <property type="entry name" value="Metalloproteases ('zincins'), catalytic domain"/>
    <property type="match status" value="1"/>
</dbReference>
<proteinExistence type="predicted"/>
<dbReference type="EMBL" id="NFZT01000001">
    <property type="protein sequence ID" value="OWV32851.1"/>
    <property type="molecule type" value="Genomic_DNA"/>
</dbReference>
<evidence type="ECO:0000313" key="4">
    <source>
        <dbReference type="EMBL" id="OWV32851.1"/>
    </source>
</evidence>
<gene>
    <name evidence="4" type="ORF">B5C34_04870</name>
</gene>
<feature type="domain" description="Peptidase M61 catalytic" evidence="2">
    <location>
        <begin position="294"/>
        <end position="412"/>
    </location>
</feature>
<dbReference type="Gene3D" id="2.60.40.3650">
    <property type="match status" value="1"/>
</dbReference>
<dbReference type="OrthoDB" id="9778516at2"/>
<dbReference type="SUPFAM" id="SSF50156">
    <property type="entry name" value="PDZ domain-like"/>
    <property type="match status" value="1"/>
</dbReference>
<sequence length="617" mass="68300">MRPRLPGALLWLSAVIFGAGVAAAQSASPPAPAQYRIAFPNAVHHEAEISVRYTGLPTGPVTFRMSRSSPGRYALHEFAKNVYGVSASGEDGADLPIVRSGPYAWTVPDHSGGITFHYTLFADHADGTYAQVDHRHAHLNMPATFIWAEGEADRPVELTVELPVPDWKVATQLSRRGGTTFTAPNLAYFFDSPLEISSFALREWSVGDPDRQQTIRIALHHQGNDEDFDRYAEETRRIVAAQADIWGEYPQFDYGTYTFLADYLPHVDGDGMEHRNSTVITRPASLYEADFAQIGTTAHEFFHAWNVERLRPKDLEPFDFTRANPTDLLWFAEGFTSYYGPLSIRRADVWDTETYLDKLAGTLAYVLNSPGRRFGGPAAMSLRAPFVDAATAVDPTPFSETFTSYYPYGAVVALALDLEMRTRFAIPLDALMQQLWRTHGRPEIPYEQEDLEAALAEVTGDASFARRFFAQMVEGNALPDFEPLLERAGIVLSPKAPDTAWAGPNDLVTDGPVVTIDGNTRPGTPLYEAGLDRGDEILALGRRHVDSEDDWTGELARWAPGDIVPIRFLRRGEVVTAELTLAADPALSLQTYEAAGRTPSPAQLEFRSDWLGSDDRD</sequence>
<dbReference type="InterPro" id="IPR027268">
    <property type="entry name" value="Peptidase_M4/M1_CTD_sf"/>
</dbReference>
<accession>A0A219B3K8</accession>
<dbReference type="Gene3D" id="2.30.42.10">
    <property type="match status" value="1"/>
</dbReference>
<dbReference type="Proteomes" id="UP000198462">
    <property type="component" value="Unassembled WGS sequence"/>
</dbReference>
<evidence type="ECO:0000259" key="3">
    <source>
        <dbReference type="Pfam" id="PF17899"/>
    </source>
</evidence>
<feature type="domain" description="Peptidase M61 N-terminal" evidence="3">
    <location>
        <begin position="34"/>
        <end position="197"/>
    </location>
</feature>
<dbReference type="Gene3D" id="1.10.390.10">
    <property type="entry name" value="Neutral Protease Domain 2"/>
    <property type="match status" value="1"/>
</dbReference>
<dbReference type="InterPro" id="IPR040756">
    <property type="entry name" value="Peptidase_M61_N"/>
</dbReference>
<dbReference type="InterPro" id="IPR007963">
    <property type="entry name" value="Peptidase_M61_catalytic"/>
</dbReference>
<evidence type="ECO:0000313" key="5">
    <source>
        <dbReference type="Proteomes" id="UP000198462"/>
    </source>
</evidence>
<evidence type="ECO:0000259" key="2">
    <source>
        <dbReference type="Pfam" id="PF05299"/>
    </source>
</evidence>
<evidence type="ECO:0000256" key="1">
    <source>
        <dbReference type="SAM" id="SignalP"/>
    </source>
</evidence>
<dbReference type="InterPro" id="IPR036034">
    <property type="entry name" value="PDZ_sf"/>
</dbReference>
<organism evidence="4 5">
    <name type="scientific">Pacificimonas flava</name>
    <dbReference type="NCBI Taxonomy" id="1234595"/>
    <lineage>
        <taxon>Bacteria</taxon>
        <taxon>Pseudomonadati</taxon>
        <taxon>Pseudomonadota</taxon>
        <taxon>Alphaproteobacteria</taxon>
        <taxon>Sphingomonadales</taxon>
        <taxon>Sphingosinicellaceae</taxon>
        <taxon>Pacificimonas</taxon>
    </lineage>
</organism>
<protein>
    <submittedName>
        <fullName evidence="4">Peptidase M61</fullName>
    </submittedName>
</protein>
<dbReference type="RefSeq" id="WP_088711641.1">
    <property type="nucleotide sequence ID" value="NZ_NFZT01000001.1"/>
</dbReference>
<dbReference type="InterPro" id="IPR024191">
    <property type="entry name" value="Peptidase_M61"/>
</dbReference>
<keyword evidence="5" id="KW-1185">Reference proteome</keyword>